<feature type="non-terminal residue" evidence="1">
    <location>
        <position position="1"/>
    </location>
</feature>
<sequence length="71" mass="8155">NVGELASAGVIESLDGYFADKELYPYDKEKVGFLPVSFKSVNYKGEIYAFPFVISTMFLYYRKDLIDNPRD</sequence>
<name>X1SPJ0_9ZZZZ</name>
<comment type="caution">
    <text evidence="1">The sequence shown here is derived from an EMBL/GenBank/DDBJ whole genome shotgun (WGS) entry which is preliminary data.</text>
</comment>
<proteinExistence type="predicted"/>
<evidence type="ECO:0000313" key="1">
    <source>
        <dbReference type="EMBL" id="GAI77280.1"/>
    </source>
</evidence>
<dbReference type="SUPFAM" id="SSF53850">
    <property type="entry name" value="Periplasmic binding protein-like II"/>
    <property type="match status" value="1"/>
</dbReference>
<reference evidence="1" key="1">
    <citation type="journal article" date="2014" name="Front. Microbiol.">
        <title>High frequency of phylogenetically diverse reductive dehalogenase-homologous genes in deep subseafloor sedimentary metagenomes.</title>
        <authorList>
            <person name="Kawai M."/>
            <person name="Futagami T."/>
            <person name="Toyoda A."/>
            <person name="Takaki Y."/>
            <person name="Nishi S."/>
            <person name="Hori S."/>
            <person name="Arai W."/>
            <person name="Tsubouchi T."/>
            <person name="Morono Y."/>
            <person name="Uchiyama I."/>
            <person name="Ito T."/>
            <person name="Fujiyama A."/>
            <person name="Inagaki F."/>
            <person name="Takami H."/>
        </authorList>
    </citation>
    <scope>NUCLEOTIDE SEQUENCE</scope>
    <source>
        <strain evidence="1">Expedition CK06-06</strain>
    </source>
</reference>
<dbReference type="Pfam" id="PF13416">
    <property type="entry name" value="SBP_bac_8"/>
    <property type="match status" value="1"/>
</dbReference>
<accession>X1SPJ0</accession>
<dbReference type="EMBL" id="BARW01006537">
    <property type="protein sequence ID" value="GAI77280.1"/>
    <property type="molecule type" value="Genomic_DNA"/>
</dbReference>
<organism evidence="1">
    <name type="scientific">marine sediment metagenome</name>
    <dbReference type="NCBI Taxonomy" id="412755"/>
    <lineage>
        <taxon>unclassified sequences</taxon>
        <taxon>metagenomes</taxon>
        <taxon>ecological metagenomes</taxon>
    </lineage>
</organism>
<dbReference type="Gene3D" id="3.40.190.10">
    <property type="entry name" value="Periplasmic binding protein-like II"/>
    <property type="match status" value="1"/>
</dbReference>
<dbReference type="InterPro" id="IPR006059">
    <property type="entry name" value="SBP"/>
</dbReference>
<gene>
    <name evidence="1" type="ORF">S12H4_13735</name>
</gene>
<dbReference type="AlphaFoldDB" id="X1SPJ0"/>
<protein>
    <submittedName>
        <fullName evidence="1">Uncharacterized protein</fullName>
    </submittedName>
</protein>